<dbReference type="AlphaFoldDB" id="A0A8K0GRW0"/>
<dbReference type="InterPro" id="IPR006045">
    <property type="entry name" value="Cupin_1"/>
</dbReference>
<evidence type="ECO:0000256" key="2">
    <source>
        <dbReference type="ARBA" id="ARBA00022729"/>
    </source>
</evidence>
<keyword evidence="2" id="KW-0732">Signal</keyword>
<name>A0A8K0GRW0_9ROSA</name>
<feature type="compositionally biased region" description="Polar residues" evidence="8">
    <location>
        <begin position="120"/>
        <end position="131"/>
    </location>
</feature>
<protein>
    <recommendedName>
        <fullName evidence="7">11S seed storage protein</fullName>
    </recommendedName>
</protein>
<accession>A0A8K0GRW0</accession>
<proteinExistence type="inferred from homology"/>
<dbReference type="GO" id="GO:0045735">
    <property type="term" value="F:nutrient reservoir activity"/>
    <property type="evidence" value="ECO:0007669"/>
    <property type="project" value="UniProtKB-KW"/>
</dbReference>
<feature type="region of interest" description="Disordered" evidence="8">
    <location>
        <begin position="37"/>
        <end position="58"/>
    </location>
</feature>
<dbReference type="InterPro" id="IPR050253">
    <property type="entry name" value="Seed_Storage-Functional"/>
</dbReference>
<evidence type="ECO:0000256" key="3">
    <source>
        <dbReference type="ARBA" id="ARBA00022761"/>
    </source>
</evidence>
<dbReference type="InterPro" id="IPR006044">
    <property type="entry name" value="11S_seedstore_pln"/>
</dbReference>
<feature type="region of interest" description="Disordered" evidence="8">
    <location>
        <begin position="181"/>
        <end position="217"/>
    </location>
</feature>
<comment type="caution">
    <text evidence="10">The sequence shown here is derived from an EMBL/GenBank/DDBJ whole genome shotgun (WGS) entry which is preliminary data.</text>
</comment>
<keyword evidence="5" id="KW-1015">Disulfide bond</keyword>
<evidence type="ECO:0000259" key="9">
    <source>
        <dbReference type="SMART" id="SM00835"/>
    </source>
</evidence>
<dbReference type="GO" id="GO:0034214">
    <property type="term" value="P:protein hexamerization"/>
    <property type="evidence" value="ECO:0007669"/>
    <property type="project" value="UniProtKB-ARBA"/>
</dbReference>
<dbReference type="InterPro" id="IPR011051">
    <property type="entry name" value="RmlC_Cupin_sf"/>
</dbReference>
<keyword evidence="3" id="KW-0758">Storage protein</keyword>
<dbReference type="EMBL" id="VOIH02000010">
    <property type="protein sequence ID" value="KAF3436149.1"/>
    <property type="molecule type" value="Genomic_DNA"/>
</dbReference>
<comment type="subunit">
    <text evidence="6">Hexamer of two trimers; each subunit is composed of an acidic and a basic chain derived from a single precursor and linked by a disulfide bond.</text>
</comment>
<dbReference type="PRINTS" id="PR00439">
    <property type="entry name" value="11SGLOBULIN"/>
</dbReference>
<dbReference type="GO" id="GO:0043245">
    <property type="term" value="C:extraorganismal space"/>
    <property type="evidence" value="ECO:0007669"/>
    <property type="project" value="UniProtKB-ARBA"/>
</dbReference>
<dbReference type="Pfam" id="PF00190">
    <property type="entry name" value="Cupin_1"/>
    <property type="match status" value="2"/>
</dbReference>
<dbReference type="FunFam" id="2.60.120.10:FF:000073">
    <property type="entry name" value="Glycinin G1"/>
    <property type="match status" value="1"/>
</dbReference>
<comment type="similarity">
    <text evidence="1">Belongs to the 11S seed storage protein (globulins) family.</text>
</comment>
<feature type="domain" description="Cupin type-1" evidence="9">
    <location>
        <begin position="229"/>
        <end position="378"/>
    </location>
</feature>
<evidence type="ECO:0000256" key="7">
    <source>
        <dbReference type="ARBA" id="ARBA00081374"/>
    </source>
</evidence>
<sequence length="397" mass="44810">MALHLPFYANAPHIIHIVQGRGVLGLIFSGCPETFEESQQGQKGQQGQQGQQQDRHQKIRRFRQGDIIAVPAGVAYWTYNDGDSQLVLVHFLHMDNEDNQLDQHPRRFHIAGNPEDEFGQQESQQGRNQTRGPHGLRGSRNNVYSGFDTQPLADALNVDEETARKIQGENENRRNIIRVQGQLDLVTPPRTRRERQEEERLQQELQEERQQQSQGNGLEETFCSARLIQNINNPGCTDVYSPQAGRLSPVNKFDLLILRSLGLSAEWGFLYRNGIYSPHWNINAHSAIYAIRGRARVQVVDDNGNSLFDDELSQGQVLTVPQNFGVVKQAGNEGFEWVALKTNENAKITPLAGRISAIRALPDDVVSNIYQLSRDEAKQVKNNRRQVSLFDSGSSSQ</sequence>
<feature type="compositionally biased region" description="Low complexity" evidence="8">
    <location>
        <begin position="39"/>
        <end position="52"/>
    </location>
</feature>
<feature type="domain" description="Cupin type-1" evidence="9">
    <location>
        <begin position="4"/>
        <end position="164"/>
    </location>
</feature>
<dbReference type="SMART" id="SM00835">
    <property type="entry name" value="Cupin_1"/>
    <property type="match status" value="2"/>
</dbReference>
<dbReference type="GO" id="GO:0048316">
    <property type="term" value="P:seed development"/>
    <property type="evidence" value="ECO:0007669"/>
    <property type="project" value="UniProtKB-ARBA"/>
</dbReference>
<dbReference type="PANTHER" id="PTHR31189:SF35">
    <property type="entry name" value="12S SEED STORAGE PROTEIN CRB"/>
    <property type="match status" value="1"/>
</dbReference>
<dbReference type="Gene3D" id="2.60.120.10">
    <property type="entry name" value="Jelly Rolls"/>
    <property type="match status" value="2"/>
</dbReference>
<evidence type="ECO:0000256" key="8">
    <source>
        <dbReference type="SAM" id="MobiDB-lite"/>
    </source>
</evidence>
<dbReference type="InterPro" id="IPR014710">
    <property type="entry name" value="RmlC-like_jellyroll"/>
</dbReference>
<dbReference type="SUPFAM" id="SSF51182">
    <property type="entry name" value="RmlC-like cupins"/>
    <property type="match status" value="1"/>
</dbReference>
<dbReference type="Proteomes" id="UP000796880">
    <property type="component" value="Unassembled WGS sequence"/>
</dbReference>
<dbReference type="OrthoDB" id="1163517at2759"/>
<keyword evidence="11" id="KW-1185">Reference proteome</keyword>
<evidence type="ECO:0000313" key="10">
    <source>
        <dbReference type="EMBL" id="KAF3436149.1"/>
    </source>
</evidence>
<feature type="region of interest" description="Disordered" evidence="8">
    <location>
        <begin position="109"/>
        <end position="147"/>
    </location>
</feature>
<evidence type="ECO:0000256" key="4">
    <source>
        <dbReference type="ARBA" id="ARBA00023129"/>
    </source>
</evidence>
<evidence type="ECO:0000256" key="5">
    <source>
        <dbReference type="ARBA" id="ARBA00023157"/>
    </source>
</evidence>
<dbReference type="CDD" id="cd02243">
    <property type="entry name" value="cupin_11S_legumin_C"/>
    <property type="match status" value="1"/>
</dbReference>
<evidence type="ECO:0000313" key="11">
    <source>
        <dbReference type="Proteomes" id="UP000796880"/>
    </source>
</evidence>
<feature type="compositionally biased region" description="Basic and acidic residues" evidence="8">
    <location>
        <begin position="194"/>
        <end position="210"/>
    </location>
</feature>
<evidence type="ECO:0000256" key="6">
    <source>
        <dbReference type="ARBA" id="ARBA00062468"/>
    </source>
</evidence>
<reference evidence="10" key="1">
    <citation type="submission" date="2020-03" db="EMBL/GenBank/DDBJ databases">
        <title>A high-quality chromosome-level genome assembly of a woody plant with both climbing and erect habits, Rhamnella rubrinervis.</title>
        <authorList>
            <person name="Lu Z."/>
            <person name="Yang Y."/>
            <person name="Zhu X."/>
            <person name="Sun Y."/>
        </authorList>
    </citation>
    <scope>NUCLEOTIDE SEQUENCE</scope>
    <source>
        <strain evidence="10">BYM</strain>
        <tissue evidence="10">Leaf</tissue>
    </source>
</reference>
<organism evidence="10 11">
    <name type="scientific">Rhamnella rubrinervis</name>
    <dbReference type="NCBI Taxonomy" id="2594499"/>
    <lineage>
        <taxon>Eukaryota</taxon>
        <taxon>Viridiplantae</taxon>
        <taxon>Streptophyta</taxon>
        <taxon>Embryophyta</taxon>
        <taxon>Tracheophyta</taxon>
        <taxon>Spermatophyta</taxon>
        <taxon>Magnoliopsida</taxon>
        <taxon>eudicotyledons</taxon>
        <taxon>Gunneridae</taxon>
        <taxon>Pentapetalae</taxon>
        <taxon>rosids</taxon>
        <taxon>fabids</taxon>
        <taxon>Rosales</taxon>
        <taxon>Rhamnaceae</taxon>
        <taxon>rhamnoid group</taxon>
        <taxon>Rhamneae</taxon>
        <taxon>Rhamnella</taxon>
    </lineage>
</organism>
<keyword evidence="4" id="KW-0708">Seed storage protein</keyword>
<gene>
    <name evidence="10" type="ORF">FNV43_RR23241</name>
</gene>
<evidence type="ECO:0000256" key="1">
    <source>
        <dbReference type="ARBA" id="ARBA00007178"/>
    </source>
</evidence>
<dbReference type="PANTHER" id="PTHR31189">
    <property type="entry name" value="OS03G0336100 PROTEIN-RELATED"/>
    <property type="match status" value="1"/>
</dbReference>
<dbReference type="CDD" id="cd02242">
    <property type="entry name" value="cupin_11S_legumin_N"/>
    <property type="match status" value="1"/>
</dbReference>